<gene>
    <name evidence="3" type="ORF">UR61_C0021G0008</name>
</gene>
<evidence type="ECO:0000313" key="3">
    <source>
        <dbReference type="EMBL" id="KKP65476.1"/>
    </source>
</evidence>
<evidence type="ECO:0000256" key="2">
    <source>
        <dbReference type="SAM" id="SignalP"/>
    </source>
</evidence>
<dbReference type="AlphaFoldDB" id="A0A0G0BP95"/>
<dbReference type="EMBL" id="LBPV01000021">
    <property type="protein sequence ID" value="KKP65476.1"/>
    <property type="molecule type" value="Genomic_DNA"/>
</dbReference>
<keyword evidence="1" id="KW-0812">Transmembrane</keyword>
<feature type="chain" id="PRO_5002531385" evidence="2">
    <location>
        <begin position="25"/>
        <end position="79"/>
    </location>
</feature>
<keyword evidence="1" id="KW-1133">Transmembrane helix</keyword>
<sequence>MRKLYTVALTIATFFLVNVSAVFADTSNPYGPYTPYEPHKPVPTGFDDTSIFYIAALATFTTGMTVLAIVKNLKAKQSI</sequence>
<accession>A0A0G0BP95</accession>
<evidence type="ECO:0000256" key="1">
    <source>
        <dbReference type="SAM" id="Phobius"/>
    </source>
</evidence>
<keyword evidence="2" id="KW-0732">Signal</keyword>
<proteinExistence type="predicted"/>
<feature type="transmembrane region" description="Helical" evidence="1">
    <location>
        <begin position="51"/>
        <end position="70"/>
    </location>
</feature>
<reference evidence="3 4" key="1">
    <citation type="journal article" date="2015" name="Nature">
        <title>rRNA introns, odd ribosomes, and small enigmatic genomes across a large radiation of phyla.</title>
        <authorList>
            <person name="Brown C.T."/>
            <person name="Hug L.A."/>
            <person name="Thomas B.C."/>
            <person name="Sharon I."/>
            <person name="Castelle C.J."/>
            <person name="Singh A."/>
            <person name="Wilkins M.J."/>
            <person name="Williams K.H."/>
            <person name="Banfield J.F."/>
        </authorList>
    </citation>
    <scope>NUCLEOTIDE SEQUENCE [LARGE SCALE GENOMIC DNA]</scope>
</reference>
<comment type="caution">
    <text evidence="3">The sequence shown here is derived from an EMBL/GenBank/DDBJ whole genome shotgun (WGS) entry which is preliminary data.</text>
</comment>
<dbReference type="Proteomes" id="UP000033866">
    <property type="component" value="Unassembled WGS sequence"/>
</dbReference>
<keyword evidence="1" id="KW-0472">Membrane</keyword>
<evidence type="ECO:0000313" key="4">
    <source>
        <dbReference type="Proteomes" id="UP000033866"/>
    </source>
</evidence>
<organism evidence="3 4">
    <name type="scientific">candidate division WS6 bacterium GW2011_GWE1_34_7</name>
    <dbReference type="NCBI Taxonomy" id="1619093"/>
    <lineage>
        <taxon>Bacteria</taxon>
        <taxon>Candidatus Dojkabacteria</taxon>
    </lineage>
</organism>
<feature type="signal peptide" evidence="2">
    <location>
        <begin position="1"/>
        <end position="24"/>
    </location>
</feature>
<name>A0A0G0BP95_9BACT</name>
<protein>
    <submittedName>
        <fullName evidence="3">Uncharacterized protein</fullName>
    </submittedName>
</protein>